<dbReference type="InterPro" id="IPR046357">
    <property type="entry name" value="PPIase_dom_sf"/>
</dbReference>
<evidence type="ECO:0000259" key="3">
    <source>
        <dbReference type="PROSITE" id="PS50198"/>
    </source>
</evidence>
<dbReference type="Pfam" id="PF00639">
    <property type="entry name" value="Rotamase"/>
    <property type="match status" value="1"/>
</dbReference>
<name>E7RLR6_9BACT</name>
<gene>
    <name evidence="4" type="ORF">HMPREF0663_10066</name>
</gene>
<dbReference type="Gene3D" id="3.10.50.40">
    <property type="match status" value="1"/>
</dbReference>
<keyword evidence="1" id="KW-0697">Rotamase</keyword>
<dbReference type="PROSITE" id="PS50198">
    <property type="entry name" value="PPIC_PPIASE_2"/>
    <property type="match status" value="1"/>
</dbReference>
<organism evidence="4 5">
    <name type="scientific">Hoylesella oralis ATCC 33269</name>
    <dbReference type="NCBI Taxonomy" id="873533"/>
    <lineage>
        <taxon>Bacteria</taxon>
        <taxon>Pseudomonadati</taxon>
        <taxon>Bacteroidota</taxon>
        <taxon>Bacteroidia</taxon>
        <taxon>Bacteroidales</taxon>
        <taxon>Prevotellaceae</taxon>
        <taxon>Hoylesella</taxon>
    </lineage>
</organism>
<dbReference type="STRING" id="28134.SAMN05444288_0773"/>
<comment type="caution">
    <text evidence="4">The sequence shown here is derived from an EMBL/GenBank/DDBJ whole genome shotgun (WGS) entry which is preliminary data.</text>
</comment>
<evidence type="ECO:0000256" key="1">
    <source>
        <dbReference type="PROSITE-ProRule" id="PRU00278"/>
    </source>
</evidence>
<reference evidence="4" key="1">
    <citation type="submission" date="2011-01" db="EMBL/GenBank/DDBJ databases">
        <authorList>
            <person name="Muzny D."/>
            <person name="Qin X."/>
            <person name="Buhay C."/>
            <person name="Dugan-Rocha S."/>
            <person name="Ding Y."/>
            <person name="Chen G."/>
            <person name="Hawes A."/>
            <person name="Holder M."/>
            <person name="Jhangiani S."/>
            <person name="Johnson A."/>
            <person name="Khan Z."/>
            <person name="Li Z."/>
            <person name="Liu W."/>
            <person name="Liu X."/>
            <person name="Perez L."/>
            <person name="Shen H."/>
            <person name="Wang Q."/>
            <person name="Watt J."/>
            <person name="Xi L."/>
            <person name="Xin Y."/>
            <person name="Zhou J."/>
            <person name="Deng J."/>
            <person name="Jiang H."/>
            <person name="Liu Y."/>
            <person name="Qu J."/>
            <person name="Song X.-Z."/>
            <person name="Zhang L."/>
            <person name="Villasana D."/>
            <person name="Johnson A."/>
            <person name="Liu J."/>
            <person name="Liyanage D."/>
            <person name="Lorensuhewa L."/>
            <person name="Robinson T."/>
            <person name="Song A."/>
            <person name="Song B.-B."/>
            <person name="Dinh H."/>
            <person name="Thornton R."/>
            <person name="Coyle M."/>
            <person name="Francisco L."/>
            <person name="Jackson L."/>
            <person name="Javaid M."/>
            <person name="Korchina V."/>
            <person name="Kovar C."/>
            <person name="Mata R."/>
            <person name="Mathew T."/>
            <person name="Ngo R."/>
            <person name="Nguyen L."/>
            <person name="Nguyen N."/>
            <person name="Okwuonu G."/>
            <person name="Ongeri F."/>
            <person name="Pham C."/>
            <person name="Simmons D."/>
            <person name="Wilczek-Boney K."/>
            <person name="Hale W."/>
            <person name="Jakkamsetti A."/>
            <person name="Pham P."/>
            <person name="Ruth R."/>
            <person name="San Lucas F."/>
            <person name="Warren J."/>
            <person name="Zhang J."/>
            <person name="Zhao Z."/>
            <person name="Zhou C."/>
            <person name="Zhu D."/>
            <person name="Lee S."/>
            <person name="Bess C."/>
            <person name="Blankenburg K."/>
            <person name="Forbes L."/>
            <person name="Fu Q."/>
            <person name="Gubbala S."/>
            <person name="Hirani K."/>
            <person name="Jayaseelan J.C."/>
            <person name="Lara F."/>
            <person name="Munidasa M."/>
            <person name="Palculict T."/>
            <person name="Patil S."/>
            <person name="Pu L.-L."/>
            <person name="Saada N."/>
            <person name="Tang L."/>
            <person name="Weissenberger G."/>
            <person name="Zhu Y."/>
            <person name="Hemphill L."/>
            <person name="Shang Y."/>
            <person name="Youmans B."/>
            <person name="Ayvaz T."/>
            <person name="Ross M."/>
            <person name="Santibanez J."/>
            <person name="Aqrawi P."/>
            <person name="Gross S."/>
            <person name="Joshi V."/>
            <person name="Fowler G."/>
            <person name="Nazareth L."/>
            <person name="Reid J."/>
            <person name="Worley K."/>
            <person name="Petrosino J."/>
            <person name="Highlander S."/>
            <person name="Gibbs R."/>
        </authorList>
    </citation>
    <scope>NUCLEOTIDE SEQUENCE [LARGE SCALE GENOMIC DNA]</scope>
    <source>
        <strain evidence="4">ATCC 33269</strain>
    </source>
</reference>
<dbReference type="SUPFAM" id="SSF54534">
    <property type="entry name" value="FKBP-like"/>
    <property type="match status" value="1"/>
</dbReference>
<dbReference type="GO" id="GO:0003755">
    <property type="term" value="F:peptidyl-prolyl cis-trans isomerase activity"/>
    <property type="evidence" value="ECO:0007669"/>
    <property type="project" value="UniProtKB-KW"/>
</dbReference>
<evidence type="ECO:0000313" key="4">
    <source>
        <dbReference type="EMBL" id="EFZ37697.1"/>
    </source>
</evidence>
<dbReference type="Proteomes" id="UP000005580">
    <property type="component" value="Unassembled WGS sequence"/>
</dbReference>
<dbReference type="PANTHER" id="PTHR47245">
    <property type="entry name" value="PEPTIDYLPROLYL ISOMERASE"/>
    <property type="match status" value="1"/>
</dbReference>
<feature type="chain" id="PRO_5003221493" evidence="2">
    <location>
        <begin position="20"/>
        <end position="475"/>
    </location>
</feature>
<sequence>MKSKMLFAAMLLFAGVVHAQVDPTIMTIGGQPVTRSEFEYSYNKNNAEGVIDKKSVDEYVDLFVNYKLKVMAAEAAHLDTLSSFKQEFATYRDQQIRPAMITNADVEAEAWRIYSQAQHRVDSMGGLVKPAHILIGIPQKASQAEQDAAKQRVDSIYNILKKDGDFAELAKKYSSDVASARNGGELPWIEKGQTLKEFDEKIFSMKKGELSKPFLTPAGYHIVILKDKGKFFPYDSLRADILKFIDQRGLRDEIINHRLDSLAKAAGNGKSPDDVLAEKRIEMESKDAGLRNLIREYHDGLLLYEISNREVWDKAAKDEAGIESYFKKHKKRYKWDTPRFKGIAYYTKEASDIKAVKECIKNIPFDKWAEQLRKAFNNDSILRIRVEKGVFKIGDNALVDREVFKKDTVVAEVKGYPYTAVYGEKLKTPKDYNDVRGLVLSDYQEELEKLWLEKLRKKYPVVIVKEVLATVNKHE</sequence>
<dbReference type="AlphaFoldDB" id="E7RLR6"/>
<keyword evidence="2" id="KW-0732">Signal</keyword>
<dbReference type="InterPro" id="IPR000297">
    <property type="entry name" value="PPIase_PpiC"/>
</dbReference>
<protein>
    <submittedName>
        <fullName evidence="4">PPIC-type PPIASE domain protein</fullName>
    </submittedName>
</protein>
<dbReference type="EMBL" id="AEPE02000002">
    <property type="protein sequence ID" value="EFZ37697.1"/>
    <property type="molecule type" value="Genomic_DNA"/>
</dbReference>
<proteinExistence type="predicted"/>
<dbReference type="PANTHER" id="PTHR47245:SF2">
    <property type="entry name" value="PEPTIDYL-PROLYL CIS-TRANS ISOMERASE HP_0175-RELATED"/>
    <property type="match status" value="1"/>
</dbReference>
<feature type="domain" description="PpiC" evidence="3">
    <location>
        <begin position="125"/>
        <end position="227"/>
    </location>
</feature>
<keyword evidence="1" id="KW-0413">Isomerase</keyword>
<feature type="signal peptide" evidence="2">
    <location>
        <begin position="1"/>
        <end position="19"/>
    </location>
</feature>
<dbReference type="InterPro" id="IPR050245">
    <property type="entry name" value="PrsA_foldase"/>
</dbReference>
<evidence type="ECO:0000256" key="2">
    <source>
        <dbReference type="SAM" id="SignalP"/>
    </source>
</evidence>
<dbReference type="eggNOG" id="COG0760">
    <property type="taxonomic scope" value="Bacteria"/>
</dbReference>
<dbReference type="HOGENOM" id="CLU_019451_1_0_10"/>
<dbReference type="RefSeq" id="WP_004368711.1">
    <property type="nucleotide sequence ID" value="NZ_GL833119.1"/>
</dbReference>
<accession>E7RLR6</accession>
<evidence type="ECO:0000313" key="5">
    <source>
        <dbReference type="Proteomes" id="UP000005580"/>
    </source>
</evidence>
<keyword evidence="5" id="KW-1185">Reference proteome</keyword>